<organism evidence="3 4">
    <name type="scientific">Roseomonas acroporae</name>
    <dbReference type="NCBI Taxonomy" id="2937791"/>
    <lineage>
        <taxon>Bacteria</taxon>
        <taxon>Pseudomonadati</taxon>
        <taxon>Pseudomonadota</taxon>
        <taxon>Alphaproteobacteria</taxon>
        <taxon>Acetobacterales</taxon>
        <taxon>Roseomonadaceae</taxon>
        <taxon>Roseomonas</taxon>
    </lineage>
</organism>
<feature type="transmembrane region" description="Helical" evidence="2">
    <location>
        <begin position="51"/>
        <end position="70"/>
    </location>
</feature>
<dbReference type="EMBL" id="JALPRX010000073">
    <property type="protein sequence ID" value="MCK8786008.1"/>
    <property type="molecule type" value="Genomic_DNA"/>
</dbReference>
<sequence length="72" mass="7697">MTPMAAATTPAAALPLRVPTSPASDRPGPDAAERHDTPASVAPRRAAPRRAGGWLTLLVLAFSLGMYWMWRN</sequence>
<dbReference type="RefSeq" id="WP_248668127.1">
    <property type="nucleotide sequence ID" value="NZ_JALPRX010000073.1"/>
</dbReference>
<accession>A0A9X1YAT5</accession>
<gene>
    <name evidence="3" type="ORF">M0638_16650</name>
</gene>
<keyword evidence="2" id="KW-1133">Transmembrane helix</keyword>
<keyword evidence="2" id="KW-0812">Transmembrane</keyword>
<evidence type="ECO:0000313" key="4">
    <source>
        <dbReference type="Proteomes" id="UP001139516"/>
    </source>
</evidence>
<feature type="compositionally biased region" description="Low complexity" evidence="1">
    <location>
        <begin position="1"/>
        <end position="16"/>
    </location>
</feature>
<evidence type="ECO:0000256" key="1">
    <source>
        <dbReference type="SAM" id="MobiDB-lite"/>
    </source>
</evidence>
<keyword evidence="4" id="KW-1185">Reference proteome</keyword>
<protein>
    <submittedName>
        <fullName evidence="3">Uncharacterized protein</fullName>
    </submittedName>
</protein>
<evidence type="ECO:0000256" key="2">
    <source>
        <dbReference type="SAM" id="Phobius"/>
    </source>
</evidence>
<dbReference type="AlphaFoldDB" id="A0A9X1YAT5"/>
<comment type="caution">
    <text evidence="3">The sequence shown here is derived from an EMBL/GenBank/DDBJ whole genome shotgun (WGS) entry which is preliminary data.</text>
</comment>
<proteinExistence type="predicted"/>
<dbReference type="Proteomes" id="UP001139516">
    <property type="component" value="Unassembled WGS sequence"/>
</dbReference>
<reference evidence="3" key="1">
    <citation type="submission" date="2022-04" db="EMBL/GenBank/DDBJ databases">
        <title>Roseomonas acroporae sp. nov., isolated from coral Acropora digitifera.</title>
        <authorList>
            <person name="Sun H."/>
        </authorList>
    </citation>
    <scope>NUCLEOTIDE SEQUENCE</scope>
    <source>
        <strain evidence="3">NAR14</strain>
    </source>
</reference>
<feature type="compositionally biased region" description="Basic and acidic residues" evidence="1">
    <location>
        <begin position="27"/>
        <end position="37"/>
    </location>
</feature>
<keyword evidence="2" id="KW-0472">Membrane</keyword>
<evidence type="ECO:0000313" key="3">
    <source>
        <dbReference type="EMBL" id="MCK8786008.1"/>
    </source>
</evidence>
<feature type="region of interest" description="Disordered" evidence="1">
    <location>
        <begin position="1"/>
        <end position="46"/>
    </location>
</feature>
<name>A0A9X1YAT5_9PROT</name>